<name>A0A6J7H5R2_9ZZZZ</name>
<evidence type="ECO:0000313" key="1">
    <source>
        <dbReference type="EMBL" id="CAB4911059.1"/>
    </source>
</evidence>
<evidence type="ECO:0000313" key="2">
    <source>
        <dbReference type="EMBL" id="CAB5035213.1"/>
    </source>
</evidence>
<dbReference type="SUPFAM" id="SSF51905">
    <property type="entry name" value="FAD/NAD(P)-binding domain"/>
    <property type="match status" value="1"/>
</dbReference>
<dbReference type="Gene3D" id="3.50.50.60">
    <property type="entry name" value="FAD/NAD(P)-binding domain"/>
    <property type="match status" value="1"/>
</dbReference>
<sequence length="159" mass="16821">MRAILDGSALMGGPQSGDSVVVIDEIGFHHATSTAEVLADRGCNVEIVTPGMVVGQDLGITLDMENWWMRAGAKGIVQSTDLVPMGFANGELTLLHHPTGANQTRRPDWVVLAVPPSPVEWLYNDLKNAGVSVERVGDCVAPRRAHAAVVDGERAGSSI</sequence>
<gene>
    <name evidence="1" type="ORF">UFOPK3494_01530</name>
    <name evidence="2" type="ORF">UFOPK4134_01438</name>
</gene>
<accession>A0A6J7H5R2</accession>
<reference evidence="1" key="1">
    <citation type="submission" date="2020-05" db="EMBL/GenBank/DDBJ databases">
        <authorList>
            <person name="Chiriac C."/>
            <person name="Salcher M."/>
            <person name="Ghai R."/>
            <person name="Kavagutti S V."/>
        </authorList>
    </citation>
    <scope>NUCLEOTIDE SEQUENCE</scope>
</reference>
<dbReference type="InterPro" id="IPR036188">
    <property type="entry name" value="FAD/NAD-bd_sf"/>
</dbReference>
<protein>
    <submittedName>
        <fullName evidence="1">Unannotated protein</fullName>
    </submittedName>
</protein>
<dbReference type="EMBL" id="CAFBMF010000131">
    <property type="protein sequence ID" value="CAB4911059.1"/>
    <property type="molecule type" value="Genomic_DNA"/>
</dbReference>
<dbReference type="EMBL" id="CAFBPS010000133">
    <property type="protein sequence ID" value="CAB5035213.1"/>
    <property type="molecule type" value="Genomic_DNA"/>
</dbReference>
<proteinExistence type="predicted"/>
<organism evidence="1">
    <name type="scientific">freshwater metagenome</name>
    <dbReference type="NCBI Taxonomy" id="449393"/>
    <lineage>
        <taxon>unclassified sequences</taxon>
        <taxon>metagenomes</taxon>
        <taxon>ecological metagenomes</taxon>
    </lineage>
</organism>
<dbReference type="AlphaFoldDB" id="A0A6J7H5R2"/>